<dbReference type="EMBL" id="MGHY01000009">
    <property type="protein sequence ID" value="OGM79662.1"/>
    <property type="molecule type" value="Genomic_DNA"/>
</dbReference>
<dbReference type="AlphaFoldDB" id="A0A1F8CTQ1"/>
<evidence type="ECO:0000313" key="2">
    <source>
        <dbReference type="Proteomes" id="UP000178999"/>
    </source>
</evidence>
<evidence type="ECO:0000313" key="1">
    <source>
        <dbReference type="EMBL" id="OGM79662.1"/>
    </source>
</evidence>
<proteinExistence type="predicted"/>
<comment type="caution">
    <text evidence="1">The sequence shown here is derived from an EMBL/GenBank/DDBJ whole genome shotgun (WGS) entry which is preliminary data.</text>
</comment>
<dbReference type="Proteomes" id="UP000178999">
    <property type="component" value="Unassembled WGS sequence"/>
</dbReference>
<organism evidence="1 2">
    <name type="scientific">Candidatus Woesebacteria bacterium RIFOXYB1_FULL_38_16</name>
    <dbReference type="NCBI Taxonomy" id="1802538"/>
    <lineage>
        <taxon>Bacteria</taxon>
        <taxon>Candidatus Woeseibacteriota</taxon>
    </lineage>
</organism>
<name>A0A1F8CTQ1_9BACT</name>
<accession>A0A1F8CTQ1</accession>
<protein>
    <submittedName>
        <fullName evidence="1">Uncharacterized protein</fullName>
    </submittedName>
</protein>
<gene>
    <name evidence="1" type="ORF">A2382_01940</name>
</gene>
<reference evidence="1 2" key="1">
    <citation type="journal article" date="2016" name="Nat. Commun.">
        <title>Thousands of microbial genomes shed light on interconnected biogeochemical processes in an aquifer system.</title>
        <authorList>
            <person name="Anantharaman K."/>
            <person name="Brown C.T."/>
            <person name="Hug L.A."/>
            <person name="Sharon I."/>
            <person name="Castelle C.J."/>
            <person name="Probst A.J."/>
            <person name="Thomas B.C."/>
            <person name="Singh A."/>
            <person name="Wilkins M.J."/>
            <person name="Karaoz U."/>
            <person name="Brodie E.L."/>
            <person name="Williams K.H."/>
            <person name="Hubbard S.S."/>
            <person name="Banfield J.F."/>
        </authorList>
    </citation>
    <scope>NUCLEOTIDE SEQUENCE [LARGE SCALE GENOMIC DNA]</scope>
</reference>
<sequence>MAQLTVEQKFDLIGPAGEEFFHRQHGRQLGRTWSFLLPGVDSTEIHVVPTIGTSYTRSGQYTWGKIFWTGKSYYWLIFRPGKTPLSGHAASAKGALRKVRSVVGKEAPKVHSSWRDAALFNLSFIGDNVFVSADLLEAHEAAQQAFEERYFEWAMQEGATPDSFIADSLMKTQEPDREDDPILFSEWPENVNLR</sequence>